<reference evidence="2 3" key="1">
    <citation type="submission" date="2024-01" db="EMBL/GenBank/DDBJ databases">
        <title>The genomes of 5 underutilized Papilionoideae crops provide insights into root nodulation and disease resistanc.</title>
        <authorList>
            <person name="Jiang F."/>
        </authorList>
    </citation>
    <scope>NUCLEOTIDE SEQUENCE [LARGE SCALE GENOMIC DNA]</scope>
    <source>
        <strain evidence="2">LVBAO_FW01</strain>
        <tissue evidence="2">Leaves</tissue>
    </source>
</reference>
<dbReference type="EMBL" id="JAYMYQ010000001">
    <property type="protein sequence ID" value="KAK7362117.1"/>
    <property type="molecule type" value="Genomic_DNA"/>
</dbReference>
<gene>
    <name evidence="2" type="ORF">VNO77_04218</name>
</gene>
<dbReference type="Proteomes" id="UP001367508">
    <property type="component" value="Unassembled WGS sequence"/>
</dbReference>
<keyword evidence="1" id="KW-1133">Transmembrane helix</keyword>
<evidence type="ECO:0000256" key="1">
    <source>
        <dbReference type="SAM" id="Phobius"/>
    </source>
</evidence>
<comment type="caution">
    <text evidence="2">The sequence shown here is derived from an EMBL/GenBank/DDBJ whole genome shotgun (WGS) entry which is preliminary data.</text>
</comment>
<protein>
    <submittedName>
        <fullName evidence="2">Uncharacterized protein</fullName>
    </submittedName>
</protein>
<accession>A0AAN9R7K3</accession>
<proteinExistence type="predicted"/>
<keyword evidence="3" id="KW-1185">Reference proteome</keyword>
<name>A0AAN9R7K3_CANGL</name>
<sequence length="115" mass="13050">MKVPIKILGRPNPKLLDRRKWLFRLKEANLRTPLEAAHQGSDSVEFAVRCGKDWKQQQFERKHQRMAKRVQYETPTLLLEVITVVITTLLSLEGLLAPTAVTKPSELSGGGDSWS</sequence>
<evidence type="ECO:0000313" key="3">
    <source>
        <dbReference type="Proteomes" id="UP001367508"/>
    </source>
</evidence>
<feature type="transmembrane region" description="Helical" evidence="1">
    <location>
        <begin position="77"/>
        <end position="97"/>
    </location>
</feature>
<dbReference type="AlphaFoldDB" id="A0AAN9R7K3"/>
<organism evidence="2 3">
    <name type="scientific">Canavalia gladiata</name>
    <name type="common">Sword bean</name>
    <name type="synonym">Dolichos gladiatus</name>
    <dbReference type="NCBI Taxonomy" id="3824"/>
    <lineage>
        <taxon>Eukaryota</taxon>
        <taxon>Viridiplantae</taxon>
        <taxon>Streptophyta</taxon>
        <taxon>Embryophyta</taxon>
        <taxon>Tracheophyta</taxon>
        <taxon>Spermatophyta</taxon>
        <taxon>Magnoliopsida</taxon>
        <taxon>eudicotyledons</taxon>
        <taxon>Gunneridae</taxon>
        <taxon>Pentapetalae</taxon>
        <taxon>rosids</taxon>
        <taxon>fabids</taxon>
        <taxon>Fabales</taxon>
        <taxon>Fabaceae</taxon>
        <taxon>Papilionoideae</taxon>
        <taxon>50 kb inversion clade</taxon>
        <taxon>NPAAA clade</taxon>
        <taxon>indigoferoid/millettioid clade</taxon>
        <taxon>Phaseoleae</taxon>
        <taxon>Canavalia</taxon>
    </lineage>
</organism>
<evidence type="ECO:0000313" key="2">
    <source>
        <dbReference type="EMBL" id="KAK7362117.1"/>
    </source>
</evidence>
<keyword evidence="1" id="KW-0812">Transmembrane</keyword>
<keyword evidence="1" id="KW-0472">Membrane</keyword>